<feature type="transmembrane region" description="Helical" evidence="1">
    <location>
        <begin position="51"/>
        <end position="69"/>
    </location>
</feature>
<feature type="transmembrane region" description="Helical" evidence="1">
    <location>
        <begin position="6"/>
        <end position="30"/>
    </location>
</feature>
<dbReference type="Proteomes" id="UP000318833">
    <property type="component" value="Unassembled WGS sequence"/>
</dbReference>
<keyword evidence="1" id="KW-1133">Transmembrane helix</keyword>
<reference evidence="2 3" key="1">
    <citation type="submission" date="2019-07" db="EMBL/GenBank/DDBJ databases">
        <title>The draft genome sequence of Aquimarina algiphila M91.</title>
        <authorList>
            <person name="Meng X."/>
        </authorList>
    </citation>
    <scope>NUCLEOTIDE SEQUENCE [LARGE SCALE GENOMIC DNA]</scope>
    <source>
        <strain evidence="2 3">M91</strain>
    </source>
</reference>
<protein>
    <recommendedName>
        <fullName evidence="4">DUF4149 domain-containing protein</fullName>
    </recommendedName>
</protein>
<dbReference type="AlphaFoldDB" id="A0A554VG90"/>
<sequence>MSIFEVVRLLLDFGLVILIWLVQLVIYSAFPYYGHKELMLWHKKYTSRITLIVIPLMIGQLVISIIEILKNTSMFNIIICLSIYSIWIITFFFIVPIHKKINKSLYTPFALRKLIKINWLRTILWTLIFVLSLMQNMI</sequence>
<feature type="transmembrane region" description="Helical" evidence="1">
    <location>
        <begin position="75"/>
        <end position="97"/>
    </location>
</feature>
<feature type="transmembrane region" description="Helical" evidence="1">
    <location>
        <begin position="118"/>
        <end position="137"/>
    </location>
</feature>
<evidence type="ECO:0008006" key="4">
    <source>
        <dbReference type="Google" id="ProtNLM"/>
    </source>
</evidence>
<keyword evidence="3" id="KW-1185">Reference proteome</keyword>
<proteinExistence type="predicted"/>
<dbReference type="EMBL" id="VLNR01000046">
    <property type="protein sequence ID" value="TSE06387.1"/>
    <property type="molecule type" value="Genomic_DNA"/>
</dbReference>
<gene>
    <name evidence="2" type="ORF">FOF46_19710</name>
</gene>
<dbReference type="RefSeq" id="WP_143917627.1">
    <property type="nucleotide sequence ID" value="NZ_CANMIK010000057.1"/>
</dbReference>
<comment type="caution">
    <text evidence="2">The sequence shown here is derived from an EMBL/GenBank/DDBJ whole genome shotgun (WGS) entry which is preliminary data.</text>
</comment>
<organism evidence="2 3">
    <name type="scientific">Aquimarina algiphila</name>
    <dbReference type="NCBI Taxonomy" id="2047982"/>
    <lineage>
        <taxon>Bacteria</taxon>
        <taxon>Pseudomonadati</taxon>
        <taxon>Bacteroidota</taxon>
        <taxon>Flavobacteriia</taxon>
        <taxon>Flavobacteriales</taxon>
        <taxon>Flavobacteriaceae</taxon>
        <taxon>Aquimarina</taxon>
    </lineage>
</organism>
<keyword evidence="1" id="KW-0472">Membrane</keyword>
<evidence type="ECO:0000256" key="1">
    <source>
        <dbReference type="SAM" id="Phobius"/>
    </source>
</evidence>
<evidence type="ECO:0000313" key="3">
    <source>
        <dbReference type="Proteomes" id="UP000318833"/>
    </source>
</evidence>
<dbReference type="OrthoDB" id="883418at2"/>
<evidence type="ECO:0000313" key="2">
    <source>
        <dbReference type="EMBL" id="TSE06387.1"/>
    </source>
</evidence>
<keyword evidence="1" id="KW-0812">Transmembrane</keyword>
<accession>A0A554VG90</accession>
<name>A0A554VG90_9FLAO</name>